<feature type="compositionally biased region" description="Basic residues" evidence="1">
    <location>
        <begin position="236"/>
        <end position="245"/>
    </location>
</feature>
<name>A0A2K3MZ49_TRIPR</name>
<evidence type="ECO:0000313" key="2">
    <source>
        <dbReference type="EMBL" id="PNX96065.1"/>
    </source>
</evidence>
<accession>A0A2K3MZ49</accession>
<dbReference type="EMBL" id="ASHM01014111">
    <property type="protein sequence ID" value="PNX96065.1"/>
    <property type="molecule type" value="Genomic_DNA"/>
</dbReference>
<evidence type="ECO:0000256" key="1">
    <source>
        <dbReference type="SAM" id="MobiDB-lite"/>
    </source>
</evidence>
<reference evidence="2 3" key="2">
    <citation type="journal article" date="2017" name="Front. Plant Sci.">
        <title>Gene Classification and Mining of Molecular Markers Useful in Red Clover (Trifolium pratense) Breeding.</title>
        <authorList>
            <person name="Istvanek J."/>
            <person name="Dluhosova J."/>
            <person name="Dluhos P."/>
            <person name="Patkova L."/>
            <person name="Nedelnik J."/>
            <person name="Repkova J."/>
        </authorList>
    </citation>
    <scope>NUCLEOTIDE SEQUENCE [LARGE SCALE GENOMIC DNA]</scope>
    <source>
        <strain evidence="3">cv. Tatra</strain>
        <tissue evidence="2">Young leaves</tissue>
    </source>
</reference>
<organism evidence="2 3">
    <name type="scientific">Trifolium pratense</name>
    <name type="common">Red clover</name>
    <dbReference type="NCBI Taxonomy" id="57577"/>
    <lineage>
        <taxon>Eukaryota</taxon>
        <taxon>Viridiplantae</taxon>
        <taxon>Streptophyta</taxon>
        <taxon>Embryophyta</taxon>
        <taxon>Tracheophyta</taxon>
        <taxon>Spermatophyta</taxon>
        <taxon>Magnoliopsida</taxon>
        <taxon>eudicotyledons</taxon>
        <taxon>Gunneridae</taxon>
        <taxon>Pentapetalae</taxon>
        <taxon>rosids</taxon>
        <taxon>fabids</taxon>
        <taxon>Fabales</taxon>
        <taxon>Fabaceae</taxon>
        <taxon>Papilionoideae</taxon>
        <taxon>50 kb inversion clade</taxon>
        <taxon>NPAAA clade</taxon>
        <taxon>Hologalegina</taxon>
        <taxon>IRL clade</taxon>
        <taxon>Trifolieae</taxon>
        <taxon>Trifolium</taxon>
    </lineage>
</organism>
<sequence length="245" mass="27908">SDEQSEQQPSHPSVENSNNNVVNSEADDMMIISDDDNEAELVKNTDKLTILENNCNIQISSVPPPNVCQGNITSKDSPKKIRLLADIFKELDSKKTIYHAKKKQISQWIKESENMIPTIEVDEGKMKASDNHEDDDELSIVNKGKEKINEINNDSDSSSSWNEEKLSSASHFELFPRDPLLFGEGASKFFEENSVSADTIEEYGADDIIMDDDDEIFQYNSMYFDSETDEEELKKNPKRRKWGKD</sequence>
<dbReference type="Proteomes" id="UP000236291">
    <property type="component" value="Unassembled WGS sequence"/>
</dbReference>
<feature type="non-terminal residue" evidence="2">
    <location>
        <position position="1"/>
    </location>
</feature>
<comment type="caution">
    <text evidence="2">The sequence shown here is derived from an EMBL/GenBank/DDBJ whole genome shotgun (WGS) entry which is preliminary data.</text>
</comment>
<dbReference type="AlphaFoldDB" id="A0A2K3MZ49"/>
<proteinExistence type="predicted"/>
<reference evidence="2 3" key="1">
    <citation type="journal article" date="2014" name="Am. J. Bot.">
        <title>Genome assembly and annotation for red clover (Trifolium pratense; Fabaceae).</title>
        <authorList>
            <person name="Istvanek J."/>
            <person name="Jaros M."/>
            <person name="Krenek A."/>
            <person name="Repkova J."/>
        </authorList>
    </citation>
    <scope>NUCLEOTIDE SEQUENCE [LARGE SCALE GENOMIC DNA]</scope>
    <source>
        <strain evidence="3">cv. Tatra</strain>
        <tissue evidence="2">Young leaves</tissue>
    </source>
</reference>
<feature type="region of interest" description="Disordered" evidence="1">
    <location>
        <begin position="1"/>
        <end position="26"/>
    </location>
</feature>
<protein>
    <submittedName>
        <fullName evidence="2">Uncharacterized protein</fullName>
    </submittedName>
</protein>
<evidence type="ECO:0000313" key="3">
    <source>
        <dbReference type="Proteomes" id="UP000236291"/>
    </source>
</evidence>
<feature type="region of interest" description="Disordered" evidence="1">
    <location>
        <begin position="222"/>
        <end position="245"/>
    </location>
</feature>
<feature type="compositionally biased region" description="Polar residues" evidence="1">
    <location>
        <begin position="1"/>
        <end position="11"/>
    </location>
</feature>
<feature type="compositionally biased region" description="Low complexity" evidence="1">
    <location>
        <begin position="13"/>
        <end position="24"/>
    </location>
</feature>
<gene>
    <name evidence="2" type="ORF">L195_g019266</name>
</gene>